<dbReference type="SUPFAM" id="SSF53697">
    <property type="entry name" value="SIS domain"/>
    <property type="match status" value="1"/>
</dbReference>
<dbReference type="Gene3D" id="3.40.50.10490">
    <property type="entry name" value="Glucose-6-phosphate isomerase like protein, domain 1"/>
    <property type="match status" value="1"/>
</dbReference>
<evidence type="ECO:0000313" key="6">
    <source>
        <dbReference type="Proteomes" id="UP001596174"/>
    </source>
</evidence>
<evidence type="ECO:0000313" key="5">
    <source>
        <dbReference type="EMBL" id="MFC5909381.1"/>
    </source>
</evidence>
<feature type="domain" description="Bifunctional glucose-6-phosphate/mannose-6-phosphate isomerase C-terminal" evidence="4">
    <location>
        <begin position="238"/>
        <end position="330"/>
    </location>
</feature>
<evidence type="ECO:0000256" key="2">
    <source>
        <dbReference type="ARBA" id="ARBA00023235"/>
    </source>
</evidence>
<organism evidence="5 6">
    <name type="scientific">Streptacidiphilus monticola</name>
    <dbReference type="NCBI Taxonomy" id="2161674"/>
    <lineage>
        <taxon>Bacteria</taxon>
        <taxon>Bacillati</taxon>
        <taxon>Actinomycetota</taxon>
        <taxon>Actinomycetes</taxon>
        <taxon>Kitasatosporales</taxon>
        <taxon>Streptomycetaceae</taxon>
        <taxon>Streptacidiphilus</taxon>
    </lineage>
</organism>
<comment type="caution">
    <text evidence="5">The sequence shown here is derived from an EMBL/GenBank/DDBJ whole genome shotgun (WGS) entry which is preliminary data.</text>
</comment>
<sequence length="433" mass="44363">MIDEQLLDDAEALERADRLGALLALASAGARIRSGARAAQEAGLAQLRPEGRPRALLVAGHGAAAQAAAVLAALGGQACPVHILRPVSGAAPPDVRSDAYPVGLQWSLPGWAGPADLLVVASTHGAEAGLVALVERGYQSGCTVVAVAPPGSPLGDAALQARGMPLPYLTSPGSAPSWDRDPDLVRDDPGDLWAMLASLLSLTHRLALTSSGPEALSAAADLLDDLAVRCGPMADAYQNPAKSLALRLDGSLPLIWTDGPLADAASVRFADMLAEHAARPALAAALPEALVRHRGLLESAVGPGDPSDHDDFFRDRTEEPTQRPAIVLLHRQAADEGEADPQPQGLPTGSGVSGRSDGANGPAIPGESPVPGRPDAGARPSLSRARRLAALHGTPLYDLAATSKEPLTAVAELIALSDFCAVYLGLAAHPWGD</sequence>
<dbReference type="InterPro" id="IPR019490">
    <property type="entry name" value="Glu6P/Mann6P_isomerase_C"/>
</dbReference>
<dbReference type="EMBL" id="JBHSQJ010000082">
    <property type="protein sequence ID" value="MFC5909381.1"/>
    <property type="molecule type" value="Genomic_DNA"/>
</dbReference>
<name>A0ABW1G808_9ACTN</name>
<gene>
    <name evidence="5" type="ORF">ACFP3V_19455</name>
</gene>
<proteinExistence type="inferred from homology"/>
<dbReference type="Proteomes" id="UP001596174">
    <property type="component" value="Unassembled WGS sequence"/>
</dbReference>
<feature type="region of interest" description="Disordered" evidence="3">
    <location>
        <begin position="299"/>
        <end position="381"/>
    </location>
</feature>
<accession>A0ABW1G808</accession>
<protein>
    <submittedName>
        <fullName evidence="5">SIS domain-containing protein</fullName>
    </submittedName>
</protein>
<comment type="similarity">
    <text evidence="1">Belongs to the PGI/PMI family.</text>
</comment>
<dbReference type="RefSeq" id="WP_380585129.1">
    <property type="nucleotide sequence ID" value="NZ_JBHSQJ010000082.1"/>
</dbReference>
<reference evidence="6" key="1">
    <citation type="journal article" date="2019" name="Int. J. Syst. Evol. Microbiol.">
        <title>The Global Catalogue of Microorganisms (GCM) 10K type strain sequencing project: providing services to taxonomists for standard genome sequencing and annotation.</title>
        <authorList>
            <consortium name="The Broad Institute Genomics Platform"/>
            <consortium name="The Broad Institute Genome Sequencing Center for Infectious Disease"/>
            <person name="Wu L."/>
            <person name="Ma J."/>
        </authorList>
    </citation>
    <scope>NUCLEOTIDE SEQUENCE [LARGE SCALE GENOMIC DNA]</scope>
    <source>
        <strain evidence="6">JCM 4816</strain>
    </source>
</reference>
<evidence type="ECO:0000259" key="4">
    <source>
        <dbReference type="Pfam" id="PF10432"/>
    </source>
</evidence>
<dbReference type="InterPro" id="IPR046348">
    <property type="entry name" value="SIS_dom_sf"/>
</dbReference>
<evidence type="ECO:0000256" key="3">
    <source>
        <dbReference type="SAM" id="MobiDB-lite"/>
    </source>
</evidence>
<keyword evidence="2" id="KW-0413">Isomerase</keyword>
<evidence type="ECO:0000256" key="1">
    <source>
        <dbReference type="ARBA" id="ARBA00010523"/>
    </source>
</evidence>
<keyword evidence="6" id="KW-1185">Reference proteome</keyword>
<feature type="compositionally biased region" description="Basic and acidic residues" evidence="3">
    <location>
        <begin position="306"/>
        <end position="321"/>
    </location>
</feature>
<dbReference type="Pfam" id="PF10432">
    <property type="entry name" value="bact-PGI_C"/>
    <property type="match status" value="1"/>
</dbReference>